<feature type="compositionally biased region" description="Pro residues" evidence="1">
    <location>
        <begin position="306"/>
        <end position="317"/>
    </location>
</feature>
<name>A0A2W4YQW8_9SPHN</name>
<protein>
    <submittedName>
        <fullName evidence="2">Uncharacterized protein</fullName>
    </submittedName>
</protein>
<comment type="caution">
    <text evidence="2">The sequence shown here is derived from an EMBL/GenBank/DDBJ whole genome shotgun (WGS) entry which is preliminary data.</text>
</comment>
<dbReference type="AlphaFoldDB" id="A0A2W4YQW8"/>
<accession>A0A2W4YQW8</accession>
<evidence type="ECO:0000313" key="3">
    <source>
        <dbReference type="Proteomes" id="UP000249555"/>
    </source>
</evidence>
<organism evidence="2 3">
    <name type="scientific">Sphingomonas taxi</name>
    <dbReference type="NCBI Taxonomy" id="1549858"/>
    <lineage>
        <taxon>Bacteria</taxon>
        <taxon>Pseudomonadati</taxon>
        <taxon>Pseudomonadota</taxon>
        <taxon>Alphaproteobacteria</taxon>
        <taxon>Sphingomonadales</taxon>
        <taxon>Sphingomonadaceae</taxon>
        <taxon>Sphingomonas</taxon>
    </lineage>
</organism>
<feature type="region of interest" description="Disordered" evidence="1">
    <location>
        <begin position="303"/>
        <end position="330"/>
    </location>
</feature>
<gene>
    <name evidence="2" type="ORF">DI640_12765</name>
</gene>
<evidence type="ECO:0000256" key="1">
    <source>
        <dbReference type="SAM" id="MobiDB-lite"/>
    </source>
</evidence>
<sequence length="330" mass="36373">MSRMNMTSDPRGRPVAPATSTTVVADRAIDAQQFRPMPQPEMAMSDRAVPALAPAANANLPQICTVEEDDPRAILDGFDPADYVWVPVPRQRRPDGWSHAKQRIFIEHLADTGSVTAAATQVDMSVNSCYALRRAPGAEQFAAAWTAAVHSGVTRLADLALERAMNGVEVPVFDKSGRRIACRYKYSDRMIMFLLRAHMPERYGHAHRTTSAPHDSDRPMAPRIASVAQAIALLEPAMPDNPAALLTEQALCDRLQDIQDLGGADFVLPQDASGQILRDRSHRIKEQRVADIELDRRLEWAKIGVAPPPPTGYPPSPYGNHDDPDYDDEE</sequence>
<feature type="region of interest" description="Disordered" evidence="1">
    <location>
        <begin position="1"/>
        <end position="21"/>
    </location>
</feature>
<reference evidence="2 3" key="1">
    <citation type="submission" date="2017-08" db="EMBL/GenBank/DDBJ databases">
        <title>Infants hospitalized years apart are colonized by the same room-sourced microbial strains.</title>
        <authorList>
            <person name="Brooks B."/>
            <person name="Olm M.R."/>
            <person name="Firek B.A."/>
            <person name="Baker R."/>
            <person name="Thomas B.C."/>
            <person name="Morowitz M.J."/>
            <person name="Banfield J.F."/>
        </authorList>
    </citation>
    <scope>NUCLEOTIDE SEQUENCE [LARGE SCALE GENOMIC DNA]</scope>
    <source>
        <strain evidence="2">S2_018_000_R3_119</strain>
    </source>
</reference>
<evidence type="ECO:0000313" key="2">
    <source>
        <dbReference type="EMBL" id="PZO72440.1"/>
    </source>
</evidence>
<dbReference type="EMBL" id="QFMX01000012">
    <property type="protein sequence ID" value="PZO72440.1"/>
    <property type="molecule type" value="Genomic_DNA"/>
</dbReference>
<dbReference type="Proteomes" id="UP000249555">
    <property type="component" value="Unassembled WGS sequence"/>
</dbReference>
<proteinExistence type="predicted"/>